<evidence type="ECO:0000313" key="8">
    <source>
        <dbReference type="Proteomes" id="UP000261931"/>
    </source>
</evidence>
<name>A0A372EF16_9BURK</name>
<gene>
    <name evidence="7" type="ORF">DY262_18540</name>
</gene>
<dbReference type="EMBL" id="QVLS01000013">
    <property type="protein sequence ID" value="RFP77008.1"/>
    <property type="molecule type" value="Genomic_DNA"/>
</dbReference>
<dbReference type="AlphaFoldDB" id="A0A372EF16"/>
<dbReference type="Pfam" id="PF06803">
    <property type="entry name" value="DUF1232"/>
    <property type="match status" value="1"/>
</dbReference>
<organism evidence="7 8">
    <name type="scientific">Hydrogenophaga borbori</name>
    <dbReference type="NCBI Taxonomy" id="2294117"/>
    <lineage>
        <taxon>Bacteria</taxon>
        <taxon>Pseudomonadati</taxon>
        <taxon>Pseudomonadota</taxon>
        <taxon>Betaproteobacteria</taxon>
        <taxon>Burkholderiales</taxon>
        <taxon>Comamonadaceae</taxon>
        <taxon>Hydrogenophaga</taxon>
    </lineage>
</organism>
<dbReference type="GO" id="GO:0012505">
    <property type="term" value="C:endomembrane system"/>
    <property type="evidence" value="ECO:0007669"/>
    <property type="project" value="UniProtKB-SubCell"/>
</dbReference>
<comment type="subcellular location">
    <subcellularLocation>
        <location evidence="1">Endomembrane system</location>
        <topology evidence="1">Multi-pass membrane protein</topology>
    </subcellularLocation>
</comment>
<evidence type="ECO:0000256" key="4">
    <source>
        <dbReference type="ARBA" id="ARBA00023136"/>
    </source>
</evidence>
<comment type="caution">
    <text evidence="7">The sequence shown here is derived from an EMBL/GenBank/DDBJ whole genome shotgun (WGS) entry which is preliminary data.</text>
</comment>
<sequence>MAGGPVDRLRAWARRLRSDAMTLWFARRHPDTPWWVQALVLVVVAYALSPIDLIPDAIPVLGLLDDAVLLPLLIWLALRWLPPHVRADAQARAARWTAEGGQRPRSRAGACAIAALWALLLGGAAWWAWRAWGAAA</sequence>
<evidence type="ECO:0000259" key="6">
    <source>
        <dbReference type="Pfam" id="PF06803"/>
    </source>
</evidence>
<reference evidence="7 8" key="1">
    <citation type="submission" date="2018-08" db="EMBL/GenBank/DDBJ databases">
        <title>Hydrogenophaga sp. LA-38 isolated from sludge.</title>
        <authorList>
            <person name="Im W.-T."/>
        </authorList>
    </citation>
    <scope>NUCLEOTIDE SEQUENCE [LARGE SCALE GENOMIC DNA]</scope>
    <source>
        <strain evidence="7 8">LA-38</strain>
    </source>
</reference>
<feature type="domain" description="DUF1232" evidence="6">
    <location>
        <begin position="38"/>
        <end position="72"/>
    </location>
</feature>
<dbReference type="InterPro" id="IPR010652">
    <property type="entry name" value="DUF1232"/>
</dbReference>
<feature type="transmembrane region" description="Helical" evidence="5">
    <location>
        <begin position="108"/>
        <end position="129"/>
    </location>
</feature>
<keyword evidence="3 5" id="KW-1133">Transmembrane helix</keyword>
<accession>A0A372EF16</accession>
<keyword evidence="2 5" id="KW-0812">Transmembrane</keyword>
<evidence type="ECO:0000256" key="5">
    <source>
        <dbReference type="SAM" id="Phobius"/>
    </source>
</evidence>
<proteinExistence type="predicted"/>
<keyword evidence="8" id="KW-1185">Reference proteome</keyword>
<keyword evidence="4 5" id="KW-0472">Membrane</keyword>
<evidence type="ECO:0000313" key="7">
    <source>
        <dbReference type="EMBL" id="RFP77008.1"/>
    </source>
</evidence>
<evidence type="ECO:0000256" key="1">
    <source>
        <dbReference type="ARBA" id="ARBA00004127"/>
    </source>
</evidence>
<protein>
    <submittedName>
        <fullName evidence="7">DUF1232 domain-containing protein</fullName>
    </submittedName>
</protein>
<evidence type="ECO:0000256" key="3">
    <source>
        <dbReference type="ARBA" id="ARBA00022989"/>
    </source>
</evidence>
<evidence type="ECO:0000256" key="2">
    <source>
        <dbReference type="ARBA" id="ARBA00022692"/>
    </source>
</evidence>
<dbReference type="Proteomes" id="UP000261931">
    <property type="component" value="Unassembled WGS sequence"/>
</dbReference>